<comment type="caution">
    <text evidence="2">The sequence shown here is derived from an EMBL/GenBank/DDBJ whole genome shotgun (WGS) entry which is preliminary data.</text>
</comment>
<sequence>MFSAIGDIAGQPTRAERRTYQPVRRNSRAVGRETGFWRPVTRKEVEAVILAAEKLELATKRAGRGKGHRNGALGAVAIEILRLFQNVVDFRTGRLDPSIDYLMDRLQRSRGAIVAALKALRDHGFLDWLRRYVPTGGQGARGPQVQQTSNAYRLTLPQRARVMLGRYFQPAPVPDDHSHRQEQQAAEIEAHRAGLTELERTMLDVDPDDGVGAALIRMAQARAARKERESSTQTESLI</sequence>
<organism evidence="2 3">
    <name type="scientific">Chelatococcus asaccharovorans</name>
    <dbReference type="NCBI Taxonomy" id="28210"/>
    <lineage>
        <taxon>Bacteria</taxon>
        <taxon>Pseudomonadati</taxon>
        <taxon>Pseudomonadota</taxon>
        <taxon>Alphaproteobacteria</taxon>
        <taxon>Hyphomicrobiales</taxon>
        <taxon>Chelatococcaceae</taxon>
        <taxon>Chelatococcus</taxon>
    </lineage>
</organism>
<evidence type="ECO:0008006" key="4">
    <source>
        <dbReference type="Google" id="ProtNLM"/>
    </source>
</evidence>
<dbReference type="RefSeq" id="WP_245450313.1">
    <property type="nucleotide sequence ID" value="NZ_JAHBRY010000007.1"/>
</dbReference>
<dbReference type="Proteomes" id="UP000248021">
    <property type="component" value="Unassembled WGS sequence"/>
</dbReference>
<feature type="region of interest" description="Disordered" evidence="1">
    <location>
        <begin position="1"/>
        <end position="24"/>
    </location>
</feature>
<reference evidence="2 3" key="1">
    <citation type="submission" date="2018-05" db="EMBL/GenBank/DDBJ databases">
        <title>Genomic Encyclopedia of Type Strains, Phase IV (KMG-IV): sequencing the most valuable type-strain genomes for metagenomic binning, comparative biology and taxonomic classification.</title>
        <authorList>
            <person name="Goeker M."/>
        </authorList>
    </citation>
    <scope>NUCLEOTIDE SEQUENCE [LARGE SCALE GENOMIC DNA]</scope>
    <source>
        <strain evidence="2 3">DSM 6462</strain>
    </source>
</reference>
<evidence type="ECO:0000313" key="3">
    <source>
        <dbReference type="Proteomes" id="UP000248021"/>
    </source>
</evidence>
<gene>
    <name evidence="2" type="ORF">C7450_1327</name>
</gene>
<dbReference type="EMBL" id="QJJK01000032">
    <property type="protein sequence ID" value="PXW50111.1"/>
    <property type="molecule type" value="Genomic_DNA"/>
</dbReference>
<protein>
    <recommendedName>
        <fullName evidence="4">Replication protein A</fullName>
    </recommendedName>
</protein>
<evidence type="ECO:0000313" key="2">
    <source>
        <dbReference type="EMBL" id="PXW50111.1"/>
    </source>
</evidence>
<evidence type="ECO:0000256" key="1">
    <source>
        <dbReference type="SAM" id="MobiDB-lite"/>
    </source>
</evidence>
<proteinExistence type="predicted"/>
<dbReference type="AlphaFoldDB" id="A0A2V3U116"/>
<accession>A0A2V3U116</accession>
<name>A0A2V3U116_9HYPH</name>
<keyword evidence="3" id="KW-1185">Reference proteome</keyword>